<sequence>MSFQQIKSDVIRNHLESELNSLLKIMIAEDSNQLITVEEIKSQLNIKDKQLQDLLKEEIEARS</sequence>
<dbReference type="Proteomes" id="UP001060170">
    <property type="component" value="Chromosome 17"/>
</dbReference>
<proteinExistence type="predicted"/>
<reference evidence="2" key="2">
    <citation type="journal article" date="2018" name="Mol. Plant Microbe Interact.">
        <title>Genome sequence resources for the wheat stripe rust pathogen (Puccinia striiformis f. sp. tritici) and the barley stripe rust pathogen (Puccinia striiformis f. sp. hordei).</title>
        <authorList>
            <person name="Xia C."/>
            <person name="Wang M."/>
            <person name="Yin C."/>
            <person name="Cornejo O.E."/>
            <person name="Hulbert S.H."/>
            <person name="Chen X."/>
        </authorList>
    </citation>
    <scope>NUCLEOTIDE SEQUENCE [LARGE SCALE GENOMIC DNA]</scope>
    <source>
        <strain evidence="2">93-210</strain>
    </source>
</reference>
<evidence type="ECO:0000313" key="2">
    <source>
        <dbReference type="Proteomes" id="UP001060170"/>
    </source>
</evidence>
<evidence type="ECO:0000313" key="1">
    <source>
        <dbReference type="EMBL" id="KAI7936781.1"/>
    </source>
</evidence>
<organism evidence="1 2">
    <name type="scientific">Puccinia striiformis f. sp. tritici</name>
    <dbReference type="NCBI Taxonomy" id="168172"/>
    <lineage>
        <taxon>Eukaryota</taxon>
        <taxon>Fungi</taxon>
        <taxon>Dikarya</taxon>
        <taxon>Basidiomycota</taxon>
        <taxon>Pucciniomycotina</taxon>
        <taxon>Pucciniomycetes</taxon>
        <taxon>Pucciniales</taxon>
        <taxon>Pucciniaceae</taxon>
        <taxon>Puccinia</taxon>
    </lineage>
</organism>
<protein>
    <submittedName>
        <fullName evidence="1">Uncharacterized protein</fullName>
    </submittedName>
</protein>
<name>A0ACC0DPP2_9BASI</name>
<keyword evidence="2" id="KW-1185">Reference proteome</keyword>
<reference evidence="2" key="1">
    <citation type="journal article" date="2018" name="BMC Genomics">
        <title>Genomic insights into host adaptation between the wheat stripe rust pathogen (Puccinia striiformis f. sp. tritici) and the barley stripe rust pathogen (Puccinia striiformis f. sp. hordei).</title>
        <authorList>
            <person name="Xia C."/>
            <person name="Wang M."/>
            <person name="Yin C."/>
            <person name="Cornejo O.E."/>
            <person name="Hulbert S.H."/>
            <person name="Chen X."/>
        </authorList>
    </citation>
    <scope>NUCLEOTIDE SEQUENCE [LARGE SCALE GENOMIC DNA]</scope>
    <source>
        <strain evidence="2">93-210</strain>
    </source>
</reference>
<comment type="caution">
    <text evidence="1">The sequence shown here is derived from an EMBL/GenBank/DDBJ whole genome shotgun (WGS) entry which is preliminary data.</text>
</comment>
<gene>
    <name evidence="1" type="ORF">MJO28_015680</name>
</gene>
<dbReference type="EMBL" id="CM045881">
    <property type="protein sequence ID" value="KAI7936781.1"/>
    <property type="molecule type" value="Genomic_DNA"/>
</dbReference>
<reference evidence="1 2" key="3">
    <citation type="journal article" date="2022" name="Microbiol. Spectr.">
        <title>Folding features and dynamics of 3D genome architecture in plant fungal pathogens.</title>
        <authorList>
            <person name="Xia C."/>
        </authorList>
    </citation>
    <scope>NUCLEOTIDE SEQUENCE [LARGE SCALE GENOMIC DNA]</scope>
    <source>
        <strain evidence="1 2">93-210</strain>
    </source>
</reference>
<accession>A0ACC0DPP2</accession>